<dbReference type="PANTHER" id="PTHR21661">
    <property type="entry name" value="EPOXIDE HYDROLASE 1-RELATED"/>
    <property type="match status" value="1"/>
</dbReference>
<organism evidence="6 7">
    <name type="scientific">Alternaria burnsii</name>
    <dbReference type="NCBI Taxonomy" id="1187904"/>
    <lineage>
        <taxon>Eukaryota</taxon>
        <taxon>Fungi</taxon>
        <taxon>Dikarya</taxon>
        <taxon>Ascomycota</taxon>
        <taxon>Pezizomycotina</taxon>
        <taxon>Dothideomycetes</taxon>
        <taxon>Pleosporomycetidae</taxon>
        <taxon>Pleosporales</taxon>
        <taxon>Pleosporineae</taxon>
        <taxon>Pleosporaceae</taxon>
        <taxon>Alternaria</taxon>
        <taxon>Alternaria sect. Alternaria</taxon>
    </lineage>
</organism>
<feature type="active site" description="Proton acceptor" evidence="4">
    <location>
        <position position="356"/>
    </location>
</feature>
<evidence type="ECO:0000313" key="7">
    <source>
        <dbReference type="Proteomes" id="UP000596902"/>
    </source>
</evidence>
<evidence type="ECO:0000256" key="1">
    <source>
        <dbReference type="ARBA" id="ARBA00004685"/>
    </source>
</evidence>
<comment type="similarity">
    <text evidence="2">Belongs to the peptidase S33 family.</text>
</comment>
<dbReference type="Gene3D" id="3.40.50.1820">
    <property type="entry name" value="alpha/beta hydrolase"/>
    <property type="match status" value="1"/>
</dbReference>
<gene>
    <name evidence="6" type="ORF">GT037_006871</name>
</gene>
<keyword evidence="3 6" id="KW-0378">Hydrolase</keyword>
<dbReference type="PIRSF" id="PIRSF001112">
    <property type="entry name" value="Epoxide_hydrolase"/>
    <property type="match status" value="1"/>
</dbReference>
<dbReference type="GO" id="GO:0097176">
    <property type="term" value="P:epoxide metabolic process"/>
    <property type="evidence" value="ECO:0007669"/>
    <property type="project" value="TreeGrafter"/>
</dbReference>
<dbReference type="GeneID" id="62205096"/>
<dbReference type="InterPro" id="IPR029058">
    <property type="entry name" value="AB_hydrolase_fold"/>
</dbReference>
<keyword evidence="7" id="KW-1185">Reference proteome</keyword>
<evidence type="ECO:0000256" key="3">
    <source>
        <dbReference type="ARBA" id="ARBA00022801"/>
    </source>
</evidence>
<dbReference type="EMBL" id="JAAABM010000009">
    <property type="protein sequence ID" value="KAF7675108.1"/>
    <property type="molecule type" value="Genomic_DNA"/>
</dbReference>
<dbReference type="AlphaFoldDB" id="A0A8H7B4C7"/>
<protein>
    <submittedName>
        <fullName evidence="6">Epoxide hydrolase</fullName>
    </submittedName>
</protein>
<sequence>MSYSPPDSAKPFTLNVSDQDISEWRQLLQLSKLAPETYEGRQEDRRFGVSRKWLSDAKDYWLNKYDWRAQEKHINSFPNYKMQIEDVDLHFVAVFSEKKDAIPIIFMHGWPGSFIEFLPMLTLVKEKYPTKDLPYHLIVPSLPGYTLSTVQSTDKEWKLEDTSRVLNQLMLNLGFDKYLAQGGDVGSFTSQQMNRSYDSCVGMHLNMLTGLSQPNENTSMNALEKESLDRSIKWRATGMAYALEHSTRPSTIGNVLASNPLALLAWIGEKFLQWTDEDPSLDTILTDISLYWFTESFARSIYPYRELFGAGAKDFKQNNKPVGFSFFPYELAPGIKSIIEKEVNLVFYKQHERGGHFAALEKPKELLEDVEEFVSKAWKGSAVTSRL</sequence>
<dbReference type="InterPro" id="IPR016292">
    <property type="entry name" value="Epoxide_hydrolase"/>
</dbReference>
<dbReference type="Pfam" id="PF06441">
    <property type="entry name" value="EHN"/>
    <property type="match status" value="1"/>
</dbReference>
<dbReference type="PANTHER" id="PTHR21661:SF39">
    <property type="entry name" value="HYDROLASE, PUTATIVE (AFU_ORTHOLOGUE AFUA_3G08960)-RELATED"/>
    <property type="match status" value="1"/>
</dbReference>
<proteinExistence type="inferred from homology"/>
<reference evidence="6" key="1">
    <citation type="submission" date="2020-01" db="EMBL/GenBank/DDBJ databases">
        <authorList>
            <person name="Feng Z.H.Z."/>
        </authorList>
    </citation>
    <scope>NUCLEOTIDE SEQUENCE</scope>
    <source>
        <strain evidence="6">CBS107.38</strain>
    </source>
</reference>
<feature type="active site" description="Nucleophile" evidence="4">
    <location>
        <position position="184"/>
    </location>
</feature>
<comment type="pathway">
    <text evidence="1">Mycotoxin biosynthesis.</text>
</comment>
<dbReference type="GO" id="GO:0004301">
    <property type="term" value="F:epoxide hydrolase activity"/>
    <property type="evidence" value="ECO:0007669"/>
    <property type="project" value="TreeGrafter"/>
</dbReference>
<dbReference type="InterPro" id="IPR000639">
    <property type="entry name" value="Epox_hydrolase-like"/>
</dbReference>
<feature type="active site" description="Proton donor" evidence="4">
    <location>
        <position position="304"/>
    </location>
</feature>
<name>A0A8H7B4C7_9PLEO</name>
<dbReference type="PRINTS" id="PR00412">
    <property type="entry name" value="EPOXHYDRLASE"/>
</dbReference>
<dbReference type="RefSeq" id="XP_038785390.1">
    <property type="nucleotide sequence ID" value="XM_038931918.1"/>
</dbReference>
<evidence type="ECO:0000256" key="2">
    <source>
        <dbReference type="ARBA" id="ARBA00010088"/>
    </source>
</evidence>
<accession>A0A8H7B4C7</accession>
<dbReference type="SUPFAM" id="SSF53474">
    <property type="entry name" value="alpha/beta-Hydrolases"/>
    <property type="match status" value="1"/>
</dbReference>
<reference evidence="6" key="2">
    <citation type="submission" date="2020-08" db="EMBL/GenBank/DDBJ databases">
        <title>Draft Genome Sequence of Cumin Blight Pathogen Alternaria burnsii.</title>
        <authorList>
            <person name="Feng Z."/>
        </authorList>
    </citation>
    <scope>NUCLEOTIDE SEQUENCE</scope>
    <source>
        <strain evidence="6">CBS107.38</strain>
    </source>
</reference>
<evidence type="ECO:0000259" key="5">
    <source>
        <dbReference type="Pfam" id="PF06441"/>
    </source>
</evidence>
<dbReference type="Proteomes" id="UP000596902">
    <property type="component" value="Unassembled WGS sequence"/>
</dbReference>
<evidence type="ECO:0000313" key="6">
    <source>
        <dbReference type="EMBL" id="KAF7675108.1"/>
    </source>
</evidence>
<dbReference type="InterPro" id="IPR010497">
    <property type="entry name" value="Epoxide_hydro_N"/>
</dbReference>
<evidence type="ECO:0000256" key="4">
    <source>
        <dbReference type="PIRSR" id="PIRSR001112-1"/>
    </source>
</evidence>
<feature type="domain" description="Epoxide hydrolase N-terminal" evidence="5">
    <location>
        <begin position="10"/>
        <end position="117"/>
    </location>
</feature>
<comment type="caution">
    <text evidence="6">The sequence shown here is derived from an EMBL/GenBank/DDBJ whole genome shotgun (WGS) entry which is preliminary data.</text>
</comment>